<dbReference type="AlphaFoldDB" id="A0A1B8QA00"/>
<dbReference type="Proteomes" id="UP000092508">
    <property type="component" value="Unassembled WGS sequence"/>
</dbReference>
<dbReference type="GO" id="GO:0008855">
    <property type="term" value="F:exodeoxyribonuclease VII activity"/>
    <property type="evidence" value="ECO:0007669"/>
    <property type="project" value="InterPro"/>
</dbReference>
<proteinExistence type="predicted"/>
<organism evidence="1 2">
    <name type="scientific">Faucicola atlantae</name>
    <dbReference type="NCBI Taxonomy" id="34059"/>
    <lineage>
        <taxon>Bacteria</taxon>
        <taxon>Pseudomonadati</taxon>
        <taxon>Pseudomonadota</taxon>
        <taxon>Gammaproteobacteria</taxon>
        <taxon>Moraxellales</taxon>
        <taxon>Moraxellaceae</taxon>
        <taxon>Faucicola</taxon>
    </lineage>
</organism>
<reference evidence="1 2" key="1">
    <citation type="submission" date="2016-06" db="EMBL/GenBank/DDBJ databases">
        <title>Draft genome of Moraxella atlantae CCUG 66109.</title>
        <authorList>
            <person name="Salva-Serra F."/>
            <person name="Engstrom-Jakobsson H."/>
            <person name="Thorell K."/>
            <person name="Gonzales-Siles L."/>
            <person name="Karlsson R."/>
            <person name="Boulund F."/>
            <person name="Engstrand L."/>
            <person name="Kristiansson E."/>
            <person name="Moore E."/>
        </authorList>
    </citation>
    <scope>NUCLEOTIDE SEQUENCE [LARGE SCALE GENOMIC DNA]</scope>
    <source>
        <strain evidence="1 2">CCUG 66109</strain>
    </source>
</reference>
<evidence type="ECO:0000313" key="2">
    <source>
        <dbReference type="Proteomes" id="UP000092508"/>
    </source>
</evidence>
<comment type="caution">
    <text evidence="1">The sequence shown here is derived from an EMBL/GenBank/DDBJ whole genome shotgun (WGS) entry which is preliminary data.</text>
</comment>
<dbReference type="SUPFAM" id="SSF116842">
    <property type="entry name" value="XseB-like"/>
    <property type="match status" value="1"/>
</dbReference>
<protein>
    <submittedName>
        <fullName evidence="1">Exodeoxyribonuclease VII</fullName>
    </submittedName>
</protein>
<dbReference type="GO" id="GO:0009318">
    <property type="term" value="C:exodeoxyribonuclease VII complex"/>
    <property type="evidence" value="ECO:0007669"/>
    <property type="project" value="InterPro"/>
</dbReference>
<accession>A0A1B8QA00</accession>
<sequence length="71" mass="7784">MNTTTTPTDFQSAYQLLKANAQQLQSSQQPNIDELMTIVEQSISAYKVCQARIDAVERALNQAFDSSDSGA</sequence>
<dbReference type="GO" id="GO:0006308">
    <property type="term" value="P:DNA catabolic process"/>
    <property type="evidence" value="ECO:0007669"/>
    <property type="project" value="InterPro"/>
</dbReference>
<evidence type="ECO:0000313" key="1">
    <source>
        <dbReference type="EMBL" id="OBX75885.1"/>
    </source>
</evidence>
<dbReference type="NCBIfam" id="NF045605">
    <property type="entry name" value="xseB_Acin_var"/>
    <property type="match status" value="1"/>
</dbReference>
<dbReference type="EMBL" id="LZMZ01000036">
    <property type="protein sequence ID" value="OBX75885.1"/>
    <property type="molecule type" value="Genomic_DNA"/>
</dbReference>
<name>A0A1B8QA00_9GAMM</name>
<dbReference type="STRING" id="34059.A9308_09465"/>
<dbReference type="OrthoDB" id="9132715at2"/>
<gene>
    <name evidence="1" type="ORF">A9308_09465</name>
</gene>
<dbReference type="RefSeq" id="WP_067238125.1">
    <property type="nucleotide sequence ID" value="NZ_LZMZ01000036.1"/>
</dbReference>
<dbReference type="InterPro" id="IPR037004">
    <property type="entry name" value="Exonuc_VII_ssu_sf"/>
</dbReference>
<dbReference type="Gene3D" id="1.10.287.1040">
    <property type="entry name" value="Exonuclease VII, small subunit"/>
    <property type="match status" value="1"/>
</dbReference>